<keyword evidence="1" id="KW-0472">Membrane</keyword>
<gene>
    <name evidence="2" type="ORF">CYJ26_09145</name>
</gene>
<dbReference type="GeneID" id="81709099"/>
<organism evidence="2 3">
    <name type="scientific">Actinomyces urogenitalis</name>
    <dbReference type="NCBI Taxonomy" id="103621"/>
    <lineage>
        <taxon>Bacteria</taxon>
        <taxon>Bacillati</taxon>
        <taxon>Actinomycetota</taxon>
        <taxon>Actinomycetes</taxon>
        <taxon>Actinomycetales</taxon>
        <taxon>Actinomycetaceae</taxon>
        <taxon>Actinomyces</taxon>
    </lineage>
</organism>
<keyword evidence="1" id="KW-1133">Transmembrane helix</keyword>
<evidence type="ECO:0000313" key="3">
    <source>
        <dbReference type="Proteomes" id="UP000234778"/>
    </source>
</evidence>
<feature type="transmembrane region" description="Helical" evidence="1">
    <location>
        <begin position="112"/>
        <end position="131"/>
    </location>
</feature>
<dbReference type="RefSeq" id="WP_048780423.1">
    <property type="nucleotide sequence ID" value="NZ_JASPEK010000059.1"/>
</dbReference>
<dbReference type="Proteomes" id="UP000234778">
    <property type="component" value="Unassembled WGS sequence"/>
</dbReference>
<proteinExistence type="predicted"/>
<dbReference type="AlphaFoldDB" id="A0A2I1KR35"/>
<accession>A0A2I1KR35</accession>
<evidence type="ECO:0000256" key="1">
    <source>
        <dbReference type="SAM" id="Phobius"/>
    </source>
</evidence>
<sequence>MLRDNGITVPGDVAGAVRTLTSLDGTLRALDPELGLMQAAREVVPALVADLASPRRNAQIAAHTALTAALVARRLPERVERVTDQLSRGELTVGTRPSASDRGWMRGVVDDVVTGALACVCLAMGLVFVLVPGGVRLIAVLTSHHLAAAGLVRVGVGLGMRFVVRVLGRWSGAAMS</sequence>
<comment type="caution">
    <text evidence="2">The sequence shown here is derived from an EMBL/GenBank/DDBJ whole genome shotgun (WGS) entry which is preliminary data.</text>
</comment>
<dbReference type="EMBL" id="PKHA01000011">
    <property type="protein sequence ID" value="PKY98091.1"/>
    <property type="molecule type" value="Genomic_DNA"/>
</dbReference>
<keyword evidence="1" id="KW-0812">Transmembrane</keyword>
<evidence type="ECO:0000313" key="2">
    <source>
        <dbReference type="EMBL" id="PKY98091.1"/>
    </source>
</evidence>
<name>A0A2I1KR35_9ACTO</name>
<protein>
    <submittedName>
        <fullName evidence="2">Uncharacterized protein</fullName>
    </submittedName>
</protein>
<reference evidence="2 3" key="1">
    <citation type="submission" date="2017-12" db="EMBL/GenBank/DDBJ databases">
        <title>Phylogenetic diversity of female urinary microbiome.</title>
        <authorList>
            <person name="Thomas-White K."/>
            <person name="Wolfe A.J."/>
        </authorList>
    </citation>
    <scope>NUCLEOTIDE SEQUENCE [LARGE SCALE GENOMIC DNA]</scope>
    <source>
        <strain evidence="2 3">UMB0319</strain>
    </source>
</reference>